<protein>
    <submittedName>
        <fullName evidence="1">Uncharacterized protein</fullName>
    </submittedName>
</protein>
<accession>A0AAQ3NG26</accession>
<dbReference type="AlphaFoldDB" id="A0AAQ3NG26"/>
<organism evidence="1 2">
    <name type="scientific">Vigna mungo</name>
    <name type="common">Black gram</name>
    <name type="synonym">Phaseolus mungo</name>
    <dbReference type="NCBI Taxonomy" id="3915"/>
    <lineage>
        <taxon>Eukaryota</taxon>
        <taxon>Viridiplantae</taxon>
        <taxon>Streptophyta</taxon>
        <taxon>Embryophyta</taxon>
        <taxon>Tracheophyta</taxon>
        <taxon>Spermatophyta</taxon>
        <taxon>Magnoliopsida</taxon>
        <taxon>eudicotyledons</taxon>
        <taxon>Gunneridae</taxon>
        <taxon>Pentapetalae</taxon>
        <taxon>rosids</taxon>
        <taxon>fabids</taxon>
        <taxon>Fabales</taxon>
        <taxon>Fabaceae</taxon>
        <taxon>Papilionoideae</taxon>
        <taxon>50 kb inversion clade</taxon>
        <taxon>NPAAA clade</taxon>
        <taxon>indigoferoid/millettioid clade</taxon>
        <taxon>Phaseoleae</taxon>
        <taxon>Vigna</taxon>
    </lineage>
</organism>
<dbReference type="Proteomes" id="UP001374535">
    <property type="component" value="Chromosome 5"/>
</dbReference>
<proteinExistence type="predicted"/>
<name>A0AAQ3NG26_VIGMU</name>
<evidence type="ECO:0000313" key="2">
    <source>
        <dbReference type="Proteomes" id="UP001374535"/>
    </source>
</evidence>
<keyword evidence="2" id="KW-1185">Reference proteome</keyword>
<gene>
    <name evidence="1" type="ORF">V8G54_014099</name>
</gene>
<reference evidence="1 2" key="1">
    <citation type="journal article" date="2023" name="Life. Sci Alliance">
        <title>Evolutionary insights into 3D genome organization and epigenetic landscape of Vigna mungo.</title>
        <authorList>
            <person name="Junaid A."/>
            <person name="Singh B."/>
            <person name="Bhatia S."/>
        </authorList>
    </citation>
    <scope>NUCLEOTIDE SEQUENCE [LARGE SCALE GENOMIC DNA]</scope>
    <source>
        <strain evidence="1">Urdbean</strain>
    </source>
</reference>
<feature type="non-terminal residue" evidence="1">
    <location>
        <position position="1"/>
    </location>
</feature>
<dbReference type="EMBL" id="CP144696">
    <property type="protein sequence ID" value="WVZ09569.1"/>
    <property type="molecule type" value="Genomic_DNA"/>
</dbReference>
<evidence type="ECO:0000313" key="1">
    <source>
        <dbReference type="EMBL" id="WVZ09569.1"/>
    </source>
</evidence>
<sequence>GVFSFFSLLHINGFQFIFILFPPPFACCVPTIRAHPLSFNLPLFLHHHYIISTQTAKVFISIIAIALLHNWVGVDVPIPAPTSGGDFIFWCVRSDSEESAIA</sequence>